<accession>A0A0U3HA32</accession>
<dbReference type="SUPFAM" id="SSF56053">
    <property type="entry name" value="Ribosomal protein L6"/>
    <property type="match status" value="2"/>
</dbReference>
<sequence length="186" mass="20864">MKAAYIREEIQIPDKVKVSLENNVLKVKGPKGEVIKDFSYAKGIRIQLNEGKIILETTFADRRKKALLYSIIAHIKNMITGTINGYRYYLKVISTHFPISVKVSGDEVQVSNLIGEKNIRRAKILPGVKVTVKGEDIVVEGSDIYNVAQTAANIESSTKIVGYDRRIFSDGIYIYKKEVIGLEQSD</sequence>
<dbReference type="GO" id="GO:0002181">
    <property type="term" value="P:cytoplasmic translation"/>
    <property type="evidence" value="ECO:0007669"/>
    <property type="project" value="TreeGrafter"/>
</dbReference>
<dbReference type="InterPro" id="IPR002359">
    <property type="entry name" value="Ribosomal_uL6_CS2"/>
</dbReference>
<evidence type="ECO:0000256" key="3">
    <source>
        <dbReference type="ARBA" id="ARBA00022980"/>
    </source>
</evidence>
<evidence type="ECO:0000313" key="8">
    <source>
        <dbReference type="EMBL" id="ALU31823.1"/>
    </source>
</evidence>
<dbReference type="NCBIfam" id="NF004037">
    <property type="entry name" value="PRK05518.1"/>
    <property type="match status" value="1"/>
</dbReference>
<evidence type="ECO:0000313" key="10">
    <source>
        <dbReference type="Proteomes" id="UP000065473"/>
    </source>
</evidence>
<keyword evidence="2 5" id="KW-0694">RNA-binding</keyword>
<dbReference type="RefSeq" id="WP_011277475.1">
    <property type="nucleotide sequence ID" value="NZ_BHWZ01000001.1"/>
</dbReference>
<dbReference type="EMBL" id="CP013694">
    <property type="protein sequence ID" value="ALU29097.1"/>
    <property type="molecule type" value="Genomic_DNA"/>
</dbReference>
<dbReference type="HAMAP" id="MF_01365_A">
    <property type="entry name" value="Ribosomal_uL6_A"/>
    <property type="match status" value="1"/>
</dbReference>
<dbReference type="PROSITE" id="PS00700">
    <property type="entry name" value="RIBOSOMAL_L6_2"/>
    <property type="match status" value="1"/>
</dbReference>
<dbReference type="GO" id="GO:0003735">
    <property type="term" value="F:structural constituent of ribosome"/>
    <property type="evidence" value="ECO:0007669"/>
    <property type="project" value="UniProtKB-UniRule"/>
</dbReference>
<protein>
    <recommendedName>
        <fullName evidence="5">Large ribosomal subunit protein uL6</fullName>
    </recommendedName>
</protein>
<comment type="function">
    <text evidence="5">This protein binds to the 23S rRNA, and is important in its secondary structure. It is located near the subunit interface in the base of the L7/L12 stalk, and near the tRNA binding site of the peptidyltransferase center.</text>
</comment>
<dbReference type="Pfam" id="PF00347">
    <property type="entry name" value="Ribosomal_L6"/>
    <property type="match status" value="2"/>
</dbReference>
<dbReference type="InterPro" id="IPR000702">
    <property type="entry name" value="Ribosomal_uL6-like"/>
</dbReference>
<comment type="similarity">
    <text evidence="5">Belongs to the universal ribosomal protein uL6 family.</text>
</comment>
<dbReference type="Gene3D" id="3.90.930.12">
    <property type="entry name" value="Ribosomal protein L6, alpha-beta domain"/>
    <property type="match status" value="2"/>
</dbReference>
<keyword evidence="1 5" id="KW-0699">rRNA-binding</keyword>
<dbReference type="AlphaFoldDB" id="A0A0U3HA32"/>
<keyword evidence="3 5" id="KW-0689">Ribosomal protein</keyword>
<dbReference type="STRING" id="1435377.SUSAZ_02625"/>
<dbReference type="PANTHER" id="PTHR11655:SF16">
    <property type="entry name" value="60S RIBOSOMAL PROTEIN L9"/>
    <property type="match status" value="1"/>
</dbReference>
<dbReference type="OrthoDB" id="7144at2157"/>
<reference evidence="9 10" key="1">
    <citation type="submission" date="2015-12" db="EMBL/GenBank/DDBJ databases">
        <title>A stable core within a dynamic pangenome in Sulfolobus acidocaldarius.</title>
        <authorList>
            <person name="Anderson R."/>
            <person name="Kouris A."/>
            <person name="Seward C."/>
            <person name="Campbell K."/>
            <person name="Whitaker R."/>
        </authorList>
    </citation>
    <scope>NUCLEOTIDE SEQUENCE [LARGE SCALE GENOMIC DNA]</scope>
    <source>
        <strain evidence="7 10">GG12-C01-09</strain>
        <strain evidence="8 9">NG05B_CO5_07</strain>
    </source>
</reference>
<dbReference type="OMA" id="YAHFPMK"/>
<evidence type="ECO:0000256" key="4">
    <source>
        <dbReference type="ARBA" id="ARBA00023274"/>
    </source>
</evidence>
<feature type="domain" description="Large ribosomal subunit protein uL6 alpha-beta" evidence="6">
    <location>
        <begin position="97"/>
        <end position="171"/>
    </location>
</feature>
<keyword evidence="4 5" id="KW-0687">Ribonucleoprotein</keyword>
<dbReference type="PANTHER" id="PTHR11655">
    <property type="entry name" value="60S/50S RIBOSOMAL PROTEIN L6/L9"/>
    <property type="match status" value="1"/>
</dbReference>
<evidence type="ECO:0000259" key="6">
    <source>
        <dbReference type="Pfam" id="PF00347"/>
    </source>
</evidence>
<evidence type="ECO:0000256" key="5">
    <source>
        <dbReference type="HAMAP-Rule" id="MF_01365"/>
    </source>
</evidence>
<dbReference type="EMBL" id="CP013695">
    <property type="protein sequence ID" value="ALU31823.1"/>
    <property type="molecule type" value="Genomic_DNA"/>
</dbReference>
<evidence type="ECO:0000313" key="7">
    <source>
        <dbReference type="EMBL" id="ALU29097.1"/>
    </source>
</evidence>
<dbReference type="InterPro" id="IPR020040">
    <property type="entry name" value="Ribosomal_uL6_a/b-dom"/>
</dbReference>
<evidence type="ECO:0000256" key="2">
    <source>
        <dbReference type="ARBA" id="ARBA00022884"/>
    </source>
</evidence>
<dbReference type="GeneID" id="14551102"/>
<dbReference type="GO" id="GO:0022625">
    <property type="term" value="C:cytosolic large ribosomal subunit"/>
    <property type="evidence" value="ECO:0007669"/>
    <property type="project" value="UniProtKB-UniRule"/>
</dbReference>
<dbReference type="PIRSF" id="PIRSF002162">
    <property type="entry name" value="Ribosomal_L6"/>
    <property type="match status" value="1"/>
</dbReference>
<evidence type="ECO:0000256" key="1">
    <source>
        <dbReference type="ARBA" id="ARBA00022730"/>
    </source>
</evidence>
<dbReference type="FunFam" id="3.90.930.12:FF:000008">
    <property type="entry name" value="50S ribosomal protein L6"/>
    <property type="match status" value="1"/>
</dbReference>
<comment type="subunit">
    <text evidence="5">Part of the 50S ribosomal subunit.</text>
</comment>
<dbReference type="PaxDb" id="1435377-SUSAZ_02625"/>
<name>A0A0U3HA32_9CREN</name>
<evidence type="ECO:0000313" key="9">
    <source>
        <dbReference type="Proteomes" id="UP000060043"/>
    </source>
</evidence>
<dbReference type="Proteomes" id="UP000065473">
    <property type="component" value="Chromosome"/>
</dbReference>
<dbReference type="GO" id="GO:0019843">
    <property type="term" value="F:rRNA binding"/>
    <property type="evidence" value="ECO:0007669"/>
    <property type="project" value="UniProtKB-UniRule"/>
</dbReference>
<feature type="domain" description="Large ribosomal subunit protein uL6 alpha-beta" evidence="6">
    <location>
        <begin position="12"/>
        <end position="82"/>
    </location>
</feature>
<dbReference type="InterPro" id="IPR036789">
    <property type="entry name" value="Ribosomal_uL6-like_a/b-dom_sf"/>
</dbReference>
<gene>
    <name evidence="5" type="primary">rpl6</name>
    <name evidence="7" type="ORF">ATY89_03485</name>
    <name evidence="8" type="ORF">ATZ20_06510</name>
</gene>
<dbReference type="Proteomes" id="UP000060043">
    <property type="component" value="Chromosome"/>
</dbReference>
<dbReference type="InterPro" id="IPR019907">
    <property type="entry name" value="Ribosomal_uL6_arc"/>
</dbReference>
<dbReference type="NCBIfam" id="TIGR03653">
    <property type="entry name" value="uL6_arch"/>
    <property type="match status" value="1"/>
</dbReference>
<organism evidence="8 9">
    <name type="scientific">Sulfolobus acidocaldarius</name>
    <dbReference type="NCBI Taxonomy" id="2285"/>
    <lineage>
        <taxon>Archaea</taxon>
        <taxon>Thermoproteota</taxon>
        <taxon>Thermoprotei</taxon>
        <taxon>Sulfolobales</taxon>
        <taxon>Sulfolobaceae</taxon>
        <taxon>Sulfolobus</taxon>
    </lineage>
</organism>
<proteinExistence type="inferred from homology"/>